<dbReference type="Pfam" id="PF03730">
    <property type="entry name" value="Ku_C"/>
    <property type="match status" value="1"/>
</dbReference>
<dbReference type="GO" id="GO:0003690">
    <property type="term" value="F:double-stranded DNA binding"/>
    <property type="evidence" value="ECO:0007669"/>
    <property type="project" value="TreeGrafter"/>
</dbReference>
<evidence type="ECO:0000256" key="9">
    <source>
        <dbReference type="ARBA" id="ARBA00023172"/>
    </source>
</evidence>
<dbReference type="GO" id="GO:0005524">
    <property type="term" value="F:ATP binding"/>
    <property type="evidence" value="ECO:0007669"/>
    <property type="project" value="UniProtKB-KW"/>
</dbReference>
<reference evidence="14" key="1">
    <citation type="submission" date="2023-07" db="EMBL/GenBank/DDBJ databases">
        <authorList>
            <consortium name="CYATHOMIX"/>
        </authorList>
    </citation>
    <scope>NUCLEOTIDE SEQUENCE</scope>
    <source>
        <strain evidence="14">N/A</strain>
    </source>
</reference>
<dbReference type="Pfam" id="PF03731">
    <property type="entry name" value="Ku_N"/>
    <property type="match status" value="1"/>
</dbReference>
<comment type="subcellular location">
    <subcellularLocation>
        <location evidence="1">Nucleus</location>
    </subcellularLocation>
</comment>
<dbReference type="CDD" id="cd00788">
    <property type="entry name" value="KU70"/>
    <property type="match status" value="1"/>
</dbReference>
<dbReference type="InterPro" id="IPR006165">
    <property type="entry name" value="Ku70"/>
</dbReference>
<evidence type="ECO:0000256" key="2">
    <source>
        <dbReference type="ARBA" id="ARBA00005240"/>
    </source>
</evidence>
<name>A0AA36GNT4_CYLNA</name>
<feature type="domain" description="Ku" evidence="13">
    <location>
        <begin position="349"/>
        <end position="499"/>
    </location>
</feature>
<evidence type="ECO:0000256" key="10">
    <source>
        <dbReference type="ARBA" id="ARBA00023204"/>
    </source>
</evidence>
<keyword evidence="10" id="KW-0234">DNA repair</keyword>
<keyword evidence="5" id="KW-0378">Hydrolase</keyword>
<dbReference type="Pfam" id="PF02735">
    <property type="entry name" value="Ku"/>
    <property type="match status" value="1"/>
</dbReference>
<dbReference type="InterPro" id="IPR036361">
    <property type="entry name" value="SAP_dom_sf"/>
</dbReference>
<keyword evidence="3" id="KW-0547">Nucleotide-binding</keyword>
<protein>
    <recommendedName>
        <fullName evidence="13">Ku domain-containing protein</fullName>
    </recommendedName>
</protein>
<dbReference type="GO" id="GO:0000723">
    <property type="term" value="P:telomere maintenance"/>
    <property type="evidence" value="ECO:0007669"/>
    <property type="project" value="InterPro"/>
</dbReference>
<dbReference type="GO" id="GO:0016787">
    <property type="term" value="F:hydrolase activity"/>
    <property type="evidence" value="ECO:0007669"/>
    <property type="project" value="UniProtKB-KW"/>
</dbReference>
<evidence type="ECO:0000256" key="11">
    <source>
        <dbReference type="ARBA" id="ARBA00023242"/>
    </source>
</evidence>
<dbReference type="Gene3D" id="1.10.1600.10">
    <property type="match status" value="1"/>
</dbReference>
<dbReference type="Gene3D" id="1.10.720.30">
    <property type="entry name" value="SAP domain"/>
    <property type="match status" value="1"/>
</dbReference>
<evidence type="ECO:0000256" key="12">
    <source>
        <dbReference type="SAM" id="MobiDB-lite"/>
    </source>
</evidence>
<dbReference type="SUPFAM" id="SSF100939">
    <property type="entry name" value="SPOC domain-like"/>
    <property type="match status" value="1"/>
</dbReference>
<dbReference type="Gene3D" id="4.10.970.10">
    <property type="entry name" value="Ku70, bridge and pillars"/>
    <property type="match status" value="1"/>
</dbReference>
<dbReference type="AlphaFoldDB" id="A0AA36GNT4"/>
<comment type="similarity">
    <text evidence="2">Belongs to the ku70 family.</text>
</comment>
<dbReference type="InterPro" id="IPR027388">
    <property type="entry name" value="Ku70_bridge/pillars_dom_sf"/>
</dbReference>
<keyword evidence="6" id="KW-0347">Helicase</keyword>
<dbReference type="Proteomes" id="UP001176961">
    <property type="component" value="Unassembled WGS sequence"/>
</dbReference>
<dbReference type="GO" id="GO:0043564">
    <property type="term" value="C:Ku70:Ku80 complex"/>
    <property type="evidence" value="ECO:0007669"/>
    <property type="project" value="InterPro"/>
</dbReference>
<evidence type="ECO:0000256" key="3">
    <source>
        <dbReference type="ARBA" id="ARBA00022741"/>
    </source>
</evidence>
<evidence type="ECO:0000313" key="14">
    <source>
        <dbReference type="EMBL" id="CAJ0595463.1"/>
    </source>
</evidence>
<dbReference type="GO" id="GO:0042162">
    <property type="term" value="F:telomeric DNA binding"/>
    <property type="evidence" value="ECO:0007669"/>
    <property type="project" value="InterPro"/>
</dbReference>
<gene>
    <name evidence="14" type="ORF">CYNAS_LOCUS7446</name>
</gene>
<comment type="caution">
    <text evidence="14">The sequence shown here is derived from an EMBL/GenBank/DDBJ whole genome shotgun (WGS) entry which is preliminary data.</text>
</comment>
<dbReference type="InterPro" id="IPR006164">
    <property type="entry name" value="DNA_bd_Ku70/Ku80"/>
</dbReference>
<dbReference type="InterPro" id="IPR047087">
    <property type="entry name" value="KU70_core_dom"/>
</dbReference>
<dbReference type="Gene3D" id="2.40.290.10">
    <property type="match status" value="1"/>
</dbReference>
<keyword evidence="9" id="KW-0233">DNA recombination</keyword>
<keyword evidence="8" id="KW-0238">DNA-binding</keyword>
<dbReference type="SUPFAM" id="SSF53300">
    <property type="entry name" value="vWA-like"/>
    <property type="match status" value="1"/>
</dbReference>
<dbReference type="PANTHER" id="PTHR12604">
    <property type="entry name" value="KU AUTOANTIGEN DNA HELICASE"/>
    <property type="match status" value="1"/>
</dbReference>
<dbReference type="InterPro" id="IPR016194">
    <property type="entry name" value="SPOC-like_C_dom_sf"/>
</dbReference>
<dbReference type="GO" id="GO:0003684">
    <property type="term" value="F:damaged DNA binding"/>
    <property type="evidence" value="ECO:0007669"/>
    <property type="project" value="InterPro"/>
</dbReference>
<evidence type="ECO:0000256" key="6">
    <source>
        <dbReference type="ARBA" id="ARBA00022806"/>
    </source>
</evidence>
<accession>A0AA36GNT4</accession>
<proteinExistence type="inferred from homology"/>
<keyword evidence="7" id="KW-0067">ATP-binding</keyword>
<evidence type="ECO:0000256" key="7">
    <source>
        <dbReference type="ARBA" id="ARBA00022840"/>
    </source>
</evidence>
<dbReference type="PIRSF" id="PIRSF003033">
    <property type="entry name" value="Ku70"/>
    <property type="match status" value="1"/>
</dbReference>
<sequence>MDDDGEEYDYDTAPESNKKYTIFWIDGGANMFKGGDDCDFKRAIKAVFNQLLKIGCSGSRTHRYGLFIANTANSETKSAGAVKHCVEWFDLKVRTDYESGEDQRRVCMLKEFIDEDNIEKTFKKRFGGHSKCDLSTLLWYSRKTFMEQGVSQRQQTIVYVTNDTNPFEENWATQFEGYFTRMKKGVSSFRHQKGKRTMGDFCVVLLRKEDNDDDEAFEKDTRVWRQLDPNIGASSTIEDLETQVYQKTFSLRAFSNIPFELGPGVKFSVAVYALASEARPPAKEYVDYDTENPVEKRQVWIAKEDTQSQKTGKHRRGGEPMVKDEPTVKEEYETDALADTEWLEQEIRDRTRAKFELKKAIKIGGECIVSEQSEIEELGRFDAKGIVLLGFRPISEINFMNHIQPSRFIYPDESNVLGSACLYRALLERCWKKKMAMICRFCSRANQKVRLVALVPHMSDKPESRTDVIRDYDFDGFHVVFLPFAEDVRDVSEKMQCPEGEWPEPSKSDVSVASAFVKKLTGSYNPSQYENPRLQSFYAMIIENVVGEQIVKPTDTLLPYHARPEWADRVKKESQSLIKHFHLEELENKVSPTGRKRANSTSQNGVRSKKGKEDAAEMDARELAEQGKLETLTVAQLRVAISEHLACEVKKGTKKAEMVAMLKKYFKV</sequence>
<dbReference type="GO" id="GO:0006303">
    <property type="term" value="P:double-strand break repair via nonhomologous end joining"/>
    <property type="evidence" value="ECO:0007669"/>
    <property type="project" value="InterPro"/>
</dbReference>
<dbReference type="GO" id="GO:0006310">
    <property type="term" value="P:DNA recombination"/>
    <property type="evidence" value="ECO:0007669"/>
    <property type="project" value="UniProtKB-KW"/>
</dbReference>
<evidence type="ECO:0000256" key="1">
    <source>
        <dbReference type="ARBA" id="ARBA00004123"/>
    </source>
</evidence>
<dbReference type="SMART" id="SM00559">
    <property type="entry name" value="Ku78"/>
    <property type="match status" value="1"/>
</dbReference>
<dbReference type="InterPro" id="IPR005161">
    <property type="entry name" value="Ku_N"/>
</dbReference>
<dbReference type="PANTHER" id="PTHR12604:SF2">
    <property type="entry name" value="X-RAY REPAIR CROSS-COMPLEMENTING PROTEIN 6"/>
    <property type="match status" value="1"/>
</dbReference>
<feature type="region of interest" description="Disordered" evidence="12">
    <location>
        <begin position="588"/>
        <end position="618"/>
    </location>
</feature>
<keyword evidence="4" id="KW-0227">DNA damage</keyword>
<keyword evidence="15" id="KW-1185">Reference proteome</keyword>
<dbReference type="InterPro" id="IPR036465">
    <property type="entry name" value="vWFA_dom_sf"/>
</dbReference>
<evidence type="ECO:0000256" key="8">
    <source>
        <dbReference type="ARBA" id="ARBA00023125"/>
    </source>
</evidence>
<dbReference type="Gene3D" id="3.40.50.410">
    <property type="entry name" value="von Willebrand factor, type A domain"/>
    <property type="match status" value="1"/>
</dbReference>
<dbReference type="InterPro" id="IPR005160">
    <property type="entry name" value="Ku_C"/>
</dbReference>
<dbReference type="GO" id="GO:0003678">
    <property type="term" value="F:DNA helicase activity"/>
    <property type="evidence" value="ECO:0007669"/>
    <property type="project" value="InterPro"/>
</dbReference>
<organism evidence="14 15">
    <name type="scientific">Cylicocyclus nassatus</name>
    <name type="common">Nematode worm</name>
    <dbReference type="NCBI Taxonomy" id="53992"/>
    <lineage>
        <taxon>Eukaryota</taxon>
        <taxon>Metazoa</taxon>
        <taxon>Ecdysozoa</taxon>
        <taxon>Nematoda</taxon>
        <taxon>Chromadorea</taxon>
        <taxon>Rhabditida</taxon>
        <taxon>Rhabditina</taxon>
        <taxon>Rhabditomorpha</taxon>
        <taxon>Strongyloidea</taxon>
        <taxon>Strongylidae</taxon>
        <taxon>Cylicocyclus</taxon>
    </lineage>
</organism>
<evidence type="ECO:0000259" key="13">
    <source>
        <dbReference type="SMART" id="SM00559"/>
    </source>
</evidence>
<keyword evidence="11" id="KW-0539">Nucleus</keyword>
<dbReference type="EMBL" id="CATQJL010000112">
    <property type="protein sequence ID" value="CAJ0595463.1"/>
    <property type="molecule type" value="Genomic_DNA"/>
</dbReference>
<evidence type="ECO:0000256" key="4">
    <source>
        <dbReference type="ARBA" id="ARBA00022763"/>
    </source>
</evidence>
<evidence type="ECO:0000313" key="15">
    <source>
        <dbReference type="Proteomes" id="UP001176961"/>
    </source>
</evidence>
<evidence type="ECO:0000256" key="5">
    <source>
        <dbReference type="ARBA" id="ARBA00022801"/>
    </source>
</evidence>